<dbReference type="InterPro" id="IPR008284">
    <property type="entry name" value="MoCF_biosynth_CS"/>
</dbReference>
<dbReference type="EMBL" id="KV428010">
    <property type="protein sequence ID" value="KZT42930.1"/>
    <property type="molecule type" value="Genomic_DNA"/>
</dbReference>
<dbReference type="Gene3D" id="3.40.980.10">
    <property type="entry name" value="MoaB/Mog-like domain"/>
    <property type="match status" value="2"/>
</dbReference>
<dbReference type="SMART" id="SM00852">
    <property type="entry name" value="MoCF_biosynth"/>
    <property type="match status" value="2"/>
</dbReference>
<dbReference type="Pfam" id="PF00994">
    <property type="entry name" value="MoCF_biosynth"/>
    <property type="match status" value="2"/>
</dbReference>
<dbReference type="Gene3D" id="2.40.340.10">
    <property type="entry name" value="MoeA, C-terminal, domain IV"/>
    <property type="match status" value="1"/>
</dbReference>
<dbReference type="Pfam" id="PF03454">
    <property type="entry name" value="MoeA_C"/>
    <property type="match status" value="1"/>
</dbReference>
<dbReference type="STRING" id="1314776.A0A166HPH6"/>
<evidence type="ECO:0000256" key="6">
    <source>
        <dbReference type="SAM" id="MobiDB-lite"/>
    </source>
</evidence>
<name>A0A166HPH6_9AGAM</name>
<feature type="region of interest" description="Disordered" evidence="6">
    <location>
        <begin position="168"/>
        <end position="224"/>
    </location>
</feature>
<comment type="similarity">
    <text evidence="3">In the C-terminal section; belongs to the MoeA family.</text>
</comment>
<keyword evidence="4 5" id="KW-0501">Molybdenum cofactor biosynthesis</keyword>
<dbReference type="SUPFAM" id="SSF63867">
    <property type="entry name" value="MoeA C-terminal domain-like"/>
    <property type="match status" value="1"/>
</dbReference>
<dbReference type="GO" id="GO:0061599">
    <property type="term" value="F:molybdopterin molybdotransferase activity"/>
    <property type="evidence" value="ECO:0007669"/>
    <property type="project" value="UniProtKB-UniRule"/>
</dbReference>
<dbReference type="InterPro" id="IPR036135">
    <property type="entry name" value="MoeA_linker/N_sf"/>
</dbReference>
<dbReference type="PROSITE" id="PS01078">
    <property type="entry name" value="MOCF_BIOSYNTHESIS_1"/>
    <property type="match status" value="1"/>
</dbReference>
<comment type="cofactor">
    <cofactor evidence="5">
        <name>Mg(2+)</name>
        <dbReference type="ChEBI" id="CHEBI:18420"/>
    </cofactor>
</comment>
<dbReference type="CDD" id="cd00887">
    <property type="entry name" value="MoeA"/>
    <property type="match status" value="1"/>
</dbReference>
<dbReference type="Gene3D" id="2.170.190.11">
    <property type="entry name" value="Molybdopterin biosynthesis moea protein, domain 3"/>
    <property type="match status" value="1"/>
</dbReference>
<dbReference type="GO" id="GO:0006777">
    <property type="term" value="P:Mo-molybdopterin cofactor biosynthetic process"/>
    <property type="evidence" value="ECO:0007669"/>
    <property type="project" value="UniProtKB-UniRule"/>
</dbReference>
<keyword evidence="5" id="KW-0460">Magnesium</keyword>
<dbReference type="GO" id="GO:0046872">
    <property type="term" value="F:metal ion binding"/>
    <property type="evidence" value="ECO:0007669"/>
    <property type="project" value="UniProtKB-UniRule"/>
</dbReference>
<evidence type="ECO:0000256" key="2">
    <source>
        <dbReference type="ARBA" id="ARBA00007589"/>
    </source>
</evidence>
<keyword evidence="9" id="KW-1185">Reference proteome</keyword>
<keyword evidence="5" id="KW-0808">Transferase</keyword>
<accession>A0A166HPH6</accession>
<dbReference type="SUPFAM" id="SSF63882">
    <property type="entry name" value="MoeA N-terminal region -like"/>
    <property type="match status" value="1"/>
</dbReference>
<dbReference type="CDD" id="cd00886">
    <property type="entry name" value="MogA_MoaB"/>
    <property type="match status" value="1"/>
</dbReference>
<dbReference type="OrthoDB" id="4349954at2759"/>
<evidence type="ECO:0000313" key="8">
    <source>
        <dbReference type="EMBL" id="KZT42930.1"/>
    </source>
</evidence>
<sequence length="653" mass="69634">MIRAAILTVSDTAAKDNSYDKSGPAIQELLVSSGKYDVVLTNILPDDEHMIHDVVQSWAQNATFPVDLIITTGGTGFGTRDRTPEAITPLIERPASGIVHFLLSSSISVTPLAALSRPVAGTHGKTLIITLPGSVKAVKENLTALLSANLLDHAIDLLRGGSGKTVHQALAHAGDTPSKEPVQSSEPPTQIHHHHHHHHHDHQQPVPRTVLSHDPSLPATSRHRVSPYPIIPLNEAIEIILTRTPTLPVVSKKVDVSLRGHILAEDIIAGRAIPESFTTNVDGYAVRSSDPPGKYQVVTPQTHSLSSTLPPGIIYRINTGASLPKGADAVIMVEDTLLSSALQDEYGNDIEEKVVETLAQVAPGENVRKPGSDVKVNELVLEKGTLIGSGGGEVGTLAFVGRREVQVFQKPRVALLSTGNELSDISTADTHEGVIYDTNRPSLKTLLEGLGYEVIDLGIAHDTIEEHVSSMSRGLEQADVLVTTGGSSMGSTDLLKPVIERHLGGTIHFGRVSVKPGKPTTFATMQHGETIKPIFGLPGNPASALVTFYLFVLPSIRKLGGWRDNACQLPSIPVQIADDMRLDPRPEFHRVIIRRTGDKLVAYSTGGQRSSRAASLSGANGLVALPSTKDSGRTSVSKGEILDAVVIGELQSL</sequence>
<protein>
    <submittedName>
        <fullName evidence="8">Molybdenum cofactor biosynthesis protein</fullName>
    </submittedName>
</protein>
<dbReference type="InterPro" id="IPR001453">
    <property type="entry name" value="MoaB/Mog_dom"/>
</dbReference>
<feature type="domain" description="MoaB/Mog" evidence="7">
    <location>
        <begin position="5"/>
        <end position="153"/>
    </location>
</feature>
<dbReference type="Proteomes" id="UP000076798">
    <property type="component" value="Unassembled WGS sequence"/>
</dbReference>
<dbReference type="InterPro" id="IPR005111">
    <property type="entry name" value="MoeA_C_domain_IV"/>
</dbReference>
<dbReference type="Gene3D" id="3.90.105.10">
    <property type="entry name" value="Molybdopterin biosynthesis moea protein, domain 2"/>
    <property type="match status" value="1"/>
</dbReference>
<dbReference type="GO" id="GO:0005829">
    <property type="term" value="C:cytosol"/>
    <property type="evidence" value="ECO:0007669"/>
    <property type="project" value="TreeGrafter"/>
</dbReference>
<dbReference type="GO" id="GO:0061598">
    <property type="term" value="F:molybdopterin adenylyltransferase activity"/>
    <property type="evidence" value="ECO:0007669"/>
    <property type="project" value="UniProtKB-UniRule"/>
</dbReference>
<comment type="function">
    <text evidence="5">Catalyzes two steps in the biosynthesis of the molybdenum cofactor. In the first step, molybdopterin is adenylated. Subsequently, molybdate is inserted into adenylated molybdopterin and AMP is released.</text>
</comment>
<comment type="catalytic activity">
    <reaction evidence="5">
        <text>adenylyl-molybdopterin + molybdate = Mo-molybdopterin + AMP + H(+)</text>
        <dbReference type="Rhea" id="RHEA:35047"/>
        <dbReference type="ChEBI" id="CHEBI:15378"/>
        <dbReference type="ChEBI" id="CHEBI:36264"/>
        <dbReference type="ChEBI" id="CHEBI:62727"/>
        <dbReference type="ChEBI" id="CHEBI:71302"/>
        <dbReference type="ChEBI" id="CHEBI:456215"/>
    </reaction>
</comment>
<dbReference type="PROSITE" id="PS01079">
    <property type="entry name" value="MOCF_BIOSYNTHESIS_2"/>
    <property type="match status" value="1"/>
</dbReference>
<dbReference type="InterPro" id="IPR036688">
    <property type="entry name" value="MoeA_C_domain_IV_sf"/>
</dbReference>
<keyword evidence="5" id="KW-0500">Molybdenum</keyword>
<dbReference type="InterPro" id="IPR005110">
    <property type="entry name" value="MoeA_linker/N"/>
</dbReference>
<keyword evidence="5" id="KW-0479">Metal-binding</keyword>
<dbReference type="InterPro" id="IPR036425">
    <property type="entry name" value="MoaB/Mog-like_dom_sf"/>
</dbReference>
<dbReference type="AlphaFoldDB" id="A0A166HPH6"/>
<evidence type="ECO:0000259" key="7">
    <source>
        <dbReference type="SMART" id="SM00852"/>
    </source>
</evidence>
<proteinExistence type="inferred from homology"/>
<dbReference type="FunFam" id="3.40.980.10:FF:000001">
    <property type="entry name" value="Molybdopterin molybdenumtransferase"/>
    <property type="match status" value="1"/>
</dbReference>
<evidence type="ECO:0000256" key="5">
    <source>
        <dbReference type="RuleBase" id="RU365090"/>
    </source>
</evidence>
<comment type="pathway">
    <text evidence="1 5">Cofactor biosynthesis; molybdopterin biosynthesis.</text>
</comment>
<dbReference type="GO" id="GO:0005524">
    <property type="term" value="F:ATP binding"/>
    <property type="evidence" value="ECO:0007669"/>
    <property type="project" value="UniProtKB-UniRule"/>
</dbReference>
<dbReference type="Pfam" id="PF03453">
    <property type="entry name" value="MoeA_N"/>
    <property type="match status" value="1"/>
</dbReference>
<feature type="compositionally biased region" description="Basic residues" evidence="6">
    <location>
        <begin position="191"/>
        <end position="201"/>
    </location>
</feature>
<reference evidence="8 9" key="1">
    <citation type="journal article" date="2016" name="Mol. Biol. Evol.">
        <title>Comparative Genomics of Early-Diverging Mushroom-Forming Fungi Provides Insights into the Origins of Lignocellulose Decay Capabilities.</title>
        <authorList>
            <person name="Nagy L.G."/>
            <person name="Riley R."/>
            <person name="Tritt A."/>
            <person name="Adam C."/>
            <person name="Daum C."/>
            <person name="Floudas D."/>
            <person name="Sun H."/>
            <person name="Yadav J.S."/>
            <person name="Pangilinan J."/>
            <person name="Larsson K.H."/>
            <person name="Matsuura K."/>
            <person name="Barry K."/>
            <person name="Labutti K."/>
            <person name="Kuo R."/>
            <person name="Ohm R.A."/>
            <person name="Bhattacharya S.S."/>
            <person name="Shirouzu T."/>
            <person name="Yoshinaga Y."/>
            <person name="Martin F.M."/>
            <person name="Grigoriev I.V."/>
            <person name="Hibbett D.S."/>
        </authorList>
    </citation>
    <scope>NUCLEOTIDE SEQUENCE [LARGE SCALE GENOMIC DNA]</scope>
    <source>
        <strain evidence="8 9">HHB10207 ss-3</strain>
    </source>
</reference>
<comment type="similarity">
    <text evidence="2">In the N-terminal section; belongs to the MoaB/Mog family.</text>
</comment>
<dbReference type="UniPathway" id="UPA00344"/>
<gene>
    <name evidence="8" type="ORF">SISSUDRAFT_1069111</name>
</gene>
<evidence type="ECO:0000313" key="9">
    <source>
        <dbReference type="Proteomes" id="UP000076798"/>
    </source>
</evidence>
<dbReference type="InterPro" id="IPR038987">
    <property type="entry name" value="MoeA-like"/>
</dbReference>
<organism evidence="8 9">
    <name type="scientific">Sistotremastrum suecicum HHB10207 ss-3</name>
    <dbReference type="NCBI Taxonomy" id="1314776"/>
    <lineage>
        <taxon>Eukaryota</taxon>
        <taxon>Fungi</taxon>
        <taxon>Dikarya</taxon>
        <taxon>Basidiomycota</taxon>
        <taxon>Agaricomycotina</taxon>
        <taxon>Agaricomycetes</taxon>
        <taxon>Sistotremastrales</taxon>
        <taxon>Sistotremastraceae</taxon>
        <taxon>Sistotremastrum</taxon>
    </lineage>
</organism>
<dbReference type="PANTHER" id="PTHR10192:SF5">
    <property type="entry name" value="GEPHYRIN"/>
    <property type="match status" value="1"/>
</dbReference>
<evidence type="ECO:0000256" key="3">
    <source>
        <dbReference type="ARBA" id="ARBA00008339"/>
    </source>
</evidence>
<comment type="catalytic activity">
    <reaction evidence="5">
        <text>molybdopterin + ATP + H(+) = adenylyl-molybdopterin + diphosphate</text>
        <dbReference type="Rhea" id="RHEA:31331"/>
        <dbReference type="ChEBI" id="CHEBI:15378"/>
        <dbReference type="ChEBI" id="CHEBI:30616"/>
        <dbReference type="ChEBI" id="CHEBI:33019"/>
        <dbReference type="ChEBI" id="CHEBI:58698"/>
        <dbReference type="ChEBI" id="CHEBI:62727"/>
    </reaction>
</comment>
<dbReference type="SUPFAM" id="SSF53218">
    <property type="entry name" value="Molybdenum cofactor biosynthesis proteins"/>
    <property type="match status" value="2"/>
</dbReference>
<dbReference type="NCBIfam" id="TIGR00177">
    <property type="entry name" value="molyb_syn"/>
    <property type="match status" value="2"/>
</dbReference>
<evidence type="ECO:0000256" key="4">
    <source>
        <dbReference type="ARBA" id="ARBA00023150"/>
    </source>
</evidence>
<evidence type="ECO:0000256" key="1">
    <source>
        <dbReference type="ARBA" id="ARBA00005046"/>
    </source>
</evidence>
<comment type="similarity">
    <text evidence="5">Belongs to the MoeA family.</text>
</comment>
<feature type="domain" description="MoaB/Mog" evidence="7">
    <location>
        <begin position="414"/>
        <end position="558"/>
    </location>
</feature>
<dbReference type="PANTHER" id="PTHR10192">
    <property type="entry name" value="MOLYBDOPTERIN BIOSYNTHESIS PROTEIN"/>
    <property type="match status" value="1"/>
</dbReference>